<reference evidence="4" key="1">
    <citation type="submission" date="2025-08" db="UniProtKB">
        <authorList>
            <consortium name="RefSeq"/>
        </authorList>
    </citation>
    <scope>IDENTIFICATION</scope>
    <source>
        <strain evidence="4">Airmid</strain>
    </source>
</reference>
<dbReference type="KEGG" id="dpte:113788502"/>
<dbReference type="GO" id="GO:0035303">
    <property type="term" value="P:regulation of dephosphorylation"/>
    <property type="evidence" value="ECO:0007669"/>
    <property type="project" value="TreeGrafter"/>
</dbReference>
<name>A0A6P6XLW6_DERPT</name>
<dbReference type="FunFam" id="1.25.40.540:FF:000003">
    <property type="entry name" value="Immunoglobulin (CD79A)-binding protein 1"/>
    <property type="match status" value="1"/>
</dbReference>
<dbReference type="Proteomes" id="UP000515146">
    <property type="component" value="Unplaced"/>
</dbReference>
<organism evidence="3 4">
    <name type="scientific">Dermatophagoides pteronyssinus</name>
    <name type="common">European house dust mite</name>
    <dbReference type="NCBI Taxonomy" id="6956"/>
    <lineage>
        <taxon>Eukaryota</taxon>
        <taxon>Metazoa</taxon>
        <taxon>Ecdysozoa</taxon>
        <taxon>Arthropoda</taxon>
        <taxon>Chelicerata</taxon>
        <taxon>Arachnida</taxon>
        <taxon>Acari</taxon>
        <taxon>Acariformes</taxon>
        <taxon>Sarcoptiformes</taxon>
        <taxon>Astigmata</taxon>
        <taxon>Psoroptidia</taxon>
        <taxon>Analgoidea</taxon>
        <taxon>Pyroglyphidae</taxon>
        <taxon>Dermatophagoidinae</taxon>
        <taxon>Dermatophagoides</taxon>
    </lineage>
</organism>
<evidence type="ECO:0000256" key="2">
    <source>
        <dbReference type="SAM" id="Coils"/>
    </source>
</evidence>
<dbReference type="GO" id="GO:0051721">
    <property type="term" value="F:protein phosphatase 2A binding"/>
    <property type="evidence" value="ECO:0007669"/>
    <property type="project" value="TreeGrafter"/>
</dbReference>
<dbReference type="FunCoup" id="A0A6P6XLW6">
    <property type="interactions" value="647"/>
</dbReference>
<dbReference type="InParanoid" id="A0A6P6XLW6"/>
<proteinExistence type="inferred from homology"/>
<dbReference type="CTD" id="326166"/>
<keyword evidence="3" id="KW-1185">Reference proteome</keyword>
<dbReference type="PANTHER" id="PTHR10933">
    <property type="entry name" value="IMMUNOGLOBULIN-BINDING PROTEIN 1"/>
    <property type="match status" value="1"/>
</dbReference>
<evidence type="ECO:0000313" key="4">
    <source>
        <dbReference type="RefSeq" id="XP_027193758.1"/>
    </source>
</evidence>
<protein>
    <submittedName>
        <fullName evidence="4">Immunoglobulin-binding protein 1-like isoform X1</fullName>
    </submittedName>
</protein>
<dbReference type="AlphaFoldDB" id="A0A6P6XLW6"/>
<gene>
    <name evidence="4" type="primary">LOC113788502</name>
</gene>
<dbReference type="RefSeq" id="XP_027193758.1">
    <property type="nucleotide sequence ID" value="XM_027337957.1"/>
</dbReference>
<dbReference type="InterPro" id="IPR038511">
    <property type="entry name" value="TAP42/TAP46-like_sf"/>
</dbReference>
<keyword evidence="2" id="KW-0175">Coiled coil</keyword>
<sequence>MSSSSSTINRDEENKLEETLGSLFQKILDINDELNHSSMSTNDSKYQEKVADAIERLETMTKNINTLAIFSANEKMDEIQTEHLKYLLIPALLADFTLKNQHQDRIQILEMAQIYFKDFIQRLNDYEFCDVKLKNATENDDEEESETKSLASDNTNQVELLLQQAKARDSKIQRYRQMKQLESELEQLKQIIIGQQQQQSGQDEDVERKFYLKLINRWLNQAIDELGAIETELPMVKMRAAMLKMSTTNSNDKLTKRPSQSSSKPLKPIILTKDRIQKQVYGAGYPSLATYSVDEFVQQKINEGSLQLTDKNIYSNSLYDWANDPEKKKLEEQTDEERKERLIEKDDEQELMRLRKWDDWKDDHRRGEGNRHNMG</sequence>
<evidence type="ECO:0000256" key="1">
    <source>
        <dbReference type="ARBA" id="ARBA00034730"/>
    </source>
</evidence>
<accession>A0A6P6XLW6</accession>
<feature type="coiled-coil region" evidence="2">
    <location>
        <begin position="171"/>
        <end position="198"/>
    </location>
</feature>
<dbReference type="GO" id="GO:0009966">
    <property type="term" value="P:regulation of signal transduction"/>
    <property type="evidence" value="ECO:0007669"/>
    <property type="project" value="InterPro"/>
</dbReference>
<dbReference type="InterPro" id="IPR007304">
    <property type="entry name" value="TAP46-like"/>
</dbReference>
<dbReference type="OMA" id="EYELCEA"/>
<dbReference type="Pfam" id="PF04177">
    <property type="entry name" value="TAP42"/>
    <property type="match status" value="1"/>
</dbReference>
<dbReference type="OrthoDB" id="10261753at2759"/>
<dbReference type="GO" id="GO:0005829">
    <property type="term" value="C:cytosol"/>
    <property type="evidence" value="ECO:0007669"/>
    <property type="project" value="TreeGrafter"/>
</dbReference>
<dbReference type="PANTHER" id="PTHR10933:SF9">
    <property type="entry name" value="IMMUNOGLOBULIN-BINDING PROTEIN 1"/>
    <property type="match status" value="1"/>
</dbReference>
<dbReference type="Gene3D" id="1.25.40.540">
    <property type="entry name" value="TAP42-like family"/>
    <property type="match status" value="1"/>
</dbReference>
<evidence type="ECO:0000313" key="3">
    <source>
        <dbReference type="Proteomes" id="UP000515146"/>
    </source>
</evidence>
<comment type="similarity">
    <text evidence="1">Belongs to the IGBP1/TAP42 family.</text>
</comment>